<feature type="region of interest" description="Disordered" evidence="3">
    <location>
        <begin position="183"/>
        <end position="212"/>
    </location>
</feature>
<evidence type="ECO:0000313" key="6">
    <source>
        <dbReference type="EMBL" id="THH14905.1"/>
    </source>
</evidence>
<keyword evidence="2" id="KW-0378">Hydrolase</keyword>
<dbReference type="InterPro" id="IPR002921">
    <property type="entry name" value="Fungal_lipase-type"/>
</dbReference>
<evidence type="ECO:0000313" key="7">
    <source>
        <dbReference type="Proteomes" id="UP000310158"/>
    </source>
</evidence>
<dbReference type="EMBL" id="SGPL01000242">
    <property type="protein sequence ID" value="THH14905.1"/>
    <property type="molecule type" value="Genomic_DNA"/>
</dbReference>
<name>A0A4S4LRX9_9AGAM</name>
<gene>
    <name evidence="6" type="ORF">EW146_g5497</name>
</gene>
<evidence type="ECO:0000256" key="3">
    <source>
        <dbReference type="SAM" id="MobiDB-lite"/>
    </source>
</evidence>
<reference evidence="6 7" key="1">
    <citation type="submission" date="2019-02" db="EMBL/GenBank/DDBJ databases">
        <title>Genome sequencing of the rare red list fungi Bondarzewia mesenterica.</title>
        <authorList>
            <person name="Buettner E."/>
            <person name="Kellner H."/>
        </authorList>
    </citation>
    <scope>NUCLEOTIDE SEQUENCE [LARGE SCALE GENOMIC DNA]</scope>
    <source>
        <strain evidence="6 7">DSM 108281</strain>
    </source>
</reference>
<proteinExistence type="predicted"/>
<dbReference type="CDD" id="cd00519">
    <property type="entry name" value="Lipase_3"/>
    <property type="match status" value="1"/>
</dbReference>
<dbReference type="SUPFAM" id="SSF53474">
    <property type="entry name" value="alpha/beta-Hydrolases"/>
    <property type="match status" value="1"/>
</dbReference>
<organism evidence="6 7">
    <name type="scientific">Bondarzewia mesenterica</name>
    <dbReference type="NCBI Taxonomy" id="1095465"/>
    <lineage>
        <taxon>Eukaryota</taxon>
        <taxon>Fungi</taxon>
        <taxon>Dikarya</taxon>
        <taxon>Basidiomycota</taxon>
        <taxon>Agaricomycotina</taxon>
        <taxon>Agaricomycetes</taxon>
        <taxon>Russulales</taxon>
        <taxon>Bondarzewiaceae</taxon>
        <taxon>Bondarzewia</taxon>
    </lineage>
</organism>
<evidence type="ECO:0000256" key="1">
    <source>
        <dbReference type="ARBA" id="ARBA00022729"/>
    </source>
</evidence>
<dbReference type="AlphaFoldDB" id="A0A4S4LRX9"/>
<feature type="domain" description="Fungal lipase-type" evidence="5">
    <location>
        <begin position="88"/>
        <end position="160"/>
    </location>
</feature>
<evidence type="ECO:0000256" key="4">
    <source>
        <dbReference type="SAM" id="SignalP"/>
    </source>
</evidence>
<dbReference type="PANTHER" id="PTHR46640:SF1">
    <property type="entry name" value="FUNGAL LIPASE-LIKE DOMAIN-CONTAINING PROTEIN-RELATED"/>
    <property type="match status" value="1"/>
</dbReference>
<dbReference type="Gene3D" id="3.40.50.1820">
    <property type="entry name" value="alpha/beta hydrolase"/>
    <property type="match status" value="1"/>
</dbReference>
<feature type="signal peptide" evidence="4">
    <location>
        <begin position="1"/>
        <end position="21"/>
    </location>
</feature>
<dbReference type="OrthoDB" id="438440at2759"/>
<dbReference type="PANTHER" id="PTHR46640">
    <property type="entry name" value="TRIACYLGLYCEROL LIPASE, PUTATIVE (AFU_ORTHOLOGUE AFUA_6G06510)-RELATED"/>
    <property type="match status" value="1"/>
</dbReference>
<evidence type="ECO:0000259" key="5">
    <source>
        <dbReference type="Pfam" id="PF01764"/>
    </source>
</evidence>
<protein>
    <recommendedName>
        <fullName evidence="5">Fungal lipase-type domain-containing protein</fullName>
    </recommendedName>
</protein>
<sequence>MRFLTTVVFLAIGGQLEFCMGMQETFSEISGISLSTYAELTLFTKYSSAAYQPICPRPLGNTLVASFKNILTGTQGFVGRDDHRKEIVVAFRGSQDLEDFLLDGNLVLVPFASPGILLNSSEPVDAHAGFLSGYNSVAQTVLSEVKSQLNKHKGYSIILTDARKVDVALAVQQLIKLGKQRGVSGDAQDSSMVEGEELGNLAEKEDEDEVED</sequence>
<dbReference type="InterPro" id="IPR029058">
    <property type="entry name" value="AB_hydrolase_fold"/>
</dbReference>
<evidence type="ECO:0000256" key="2">
    <source>
        <dbReference type="ARBA" id="ARBA00022801"/>
    </source>
</evidence>
<feature type="chain" id="PRO_5020707118" description="Fungal lipase-type domain-containing protein" evidence="4">
    <location>
        <begin position="22"/>
        <end position="212"/>
    </location>
</feature>
<dbReference type="InterPro" id="IPR051299">
    <property type="entry name" value="AB_hydrolase_lip/est"/>
</dbReference>
<dbReference type="Pfam" id="PF01764">
    <property type="entry name" value="Lipase_3"/>
    <property type="match status" value="1"/>
</dbReference>
<dbReference type="GO" id="GO:0016787">
    <property type="term" value="F:hydrolase activity"/>
    <property type="evidence" value="ECO:0007669"/>
    <property type="project" value="UniProtKB-KW"/>
</dbReference>
<dbReference type="Proteomes" id="UP000310158">
    <property type="component" value="Unassembled WGS sequence"/>
</dbReference>
<comment type="caution">
    <text evidence="6">The sequence shown here is derived from an EMBL/GenBank/DDBJ whole genome shotgun (WGS) entry which is preliminary data.</text>
</comment>
<accession>A0A4S4LRX9</accession>
<dbReference type="GO" id="GO:0006629">
    <property type="term" value="P:lipid metabolic process"/>
    <property type="evidence" value="ECO:0007669"/>
    <property type="project" value="InterPro"/>
</dbReference>
<keyword evidence="7" id="KW-1185">Reference proteome</keyword>
<keyword evidence="1 4" id="KW-0732">Signal</keyword>